<accession>X0Z3R5</accession>
<sequence>MLKLTCFQGLTALVTGASSGIGRVLALRLAREGARVALVARREAELEALAAEIRAGSGEALVLPCDVA</sequence>
<dbReference type="SUPFAM" id="SSF51735">
    <property type="entry name" value="NAD(P)-binding Rossmann-fold domains"/>
    <property type="match status" value="1"/>
</dbReference>
<proteinExistence type="inferred from homology"/>
<dbReference type="InterPro" id="IPR002347">
    <property type="entry name" value="SDR_fam"/>
</dbReference>
<dbReference type="InterPro" id="IPR036291">
    <property type="entry name" value="NAD(P)-bd_dom_sf"/>
</dbReference>
<reference evidence="3" key="1">
    <citation type="journal article" date="2014" name="Front. Microbiol.">
        <title>High frequency of phylogenetically diverse reductive dehalogenase-homologous genes in deep subseafloor sedimentary metagenomes.</title>
        <authorList>
            <person name="Kawai M."/>
            <person name="Futagami T."/>
            <person name="Toyoda A."/>
            <person name="Takaki Y."/>
            <person name="Nishi S."/>
            <person name="Hori S."/>
            <person name="Arai W."/>
            <person name="Tsubouchi T."/>
            <person name="Morono Y."/>
            <person name="Uchiyama I."/>
            <person name="Ito T."/>
            <person name="Fujiyama A."/>
            <person name="Inagaki F."/>
            <person name="Takami H."/>
        </authorList>
    </citation>
    <scope>NUCLEOTIDE SEQUENCE</scope>
    <source>
        <strain evidence="3">Expedition CK06-06</strain>
    </source>
</reference>
<dbReference type="Gene3D" id="3.40.50.720">
    <property type="entry name" value="NAD(P)-binding Rossmann-like Domain"/>
    <property type="match status" value="1"/>
</dbReference>
<comment type="similarity">
    <text evidence="1">Belongs to the short-chain dehydrogenases/reductases (SDR) family.</text>
</comment>
<evidence type="ECO:0000256" key="1">
    <source>
        <dbReference type="ARBA" id="ARBA00006484"/>
    </source>
</evidence>
<feature type="non-terminal residue" evidence="3">
    <location>
        <position position="68"/>
    </location>
</feature>
<dbReference type="GO" id="GO:0016020">
    <property type="term" value="C:membrane"/>
    <property type="evidence" value="ECO:0007669"/>
    <property type="project" value="TreeGrafter"/>
</dbReference>
<keyword evidence="2" id="KW-0560">Oxidoreductase</keyword>
<dbReference type="GO" id="GO:0016491">
    <property type="term" value="F:oxidoreductase activity"/>
    <property type="evidence" value="ECO:0007669"/>
    <property type="project" value="UniProtKB-KW"/>
</dbReference>
<organism evidence="3">
    <name type="scientific">marine sediment metagenome</name>
    <dbReference type="NCBI Taxonomy" id="412755"/>
    <lineage>
        <taxon>unclassified sequences</taxon>
        <taxon>metagenomes</taxon>
        <taxon>ecological metagenomes</taxon>
    </lineage>
</organism>
<dbReference type="Pfam" id="PF00106">
    <property type="entry name" value="adh_short"/>
    <property type="match status" value="1"/>
</dbReference>
<protein>
    <submittedName>
        <fullName evidence="3">Uncharacterized protein</fullName>
    </submittedName>
</protein>
<dbReference type="PANTHER" id="PTHR44196:SF1">
    <property type="entry name" value="DEHYDROGENASE_REDUCTASE SDR FAMILY MEMBER 7B"/>
    <property type="match status" value="1"/>
</dbReference>
<dbReference type="AlphaFoldDB" id="X0Z3R5"/>
<name>X0Z3R5_9ZZZZ</name>
<gene>
    <name evidence="3" type="ORF">S01H1_77887</name>
</gene>
<evidence type="ECO:0000256" key="2">
    <source>
        <dbReference type="ARBA" id="ARBA00023002"/>
    </source>
</evidence>
<evidence type="ECO:0000313" key="3">
    <source>
        <dbReference type="EMBL" id="GAG53087.1"/>
    </source>
</evidence>
<comment type="caution">
    <text evidence="3">The sequence shown here is derived from an EMBL/GenBank/DDBJ whole genome shotgun (WGS) entry which is preliminary data.</text>
</comment>
<dbReference type="PANTHER" id="PTHR44196">
    <property type="entry name" value="DEHYDROGENASE/REDUCTASE SDR FAMILY MEMBER 7B"/>
    <property type="match status" value="1"/>
</dbReference>
<dbReference type="EMBL" id="BARS01052381">
    <property type="protein sequence ID" value="GAG53087.1"/>
    <property type="molecule type" value="Genomic_DNA"/>
</dbReference>